<dbReference type="EMBL" id="MZ398240">
    <property type="protein sequence ID" value="QYC96619.1"/>
    <property type="molecule type" value="Genomic_DNA"/>
</dbReference>
<proteinExistence type="predicted"/>
<accession>A0AC61NE09</accession>
<keyword evidence="2" id="KW-1185">Reference proteome</keyword>
<name>A0AC61NE09_9CAUD</name>
<evidence type="ECO:0000313" key="1">
    <source>
        <dbReference type="EMBL" id="QYC96619.1"/>
    </source>
</evidence>
<dbReference type="Proteomes" id="UP000826192">
    <property type="component" value="Segment"/>
</dbReference>
<organism evidence="1 2">
    <name type="scientific">Stenotrophomonas phage BUCT627</name>
    <dbReference type="NCBI Taxonomy" id="2860377"/>
    <lineage>
        <taxon>Viruses</taxon>
        <taxon>Duplodnaviria</taxon>
        <taxon>Heunggongvirae</taxon>
        <taxon>Uroviricota</taxon>
        <taxon>Caudoviricetes</taxon>
        <taxon>Beaumontvirinae</taxon>
        <taxon>Bixiavirus</taxon>
        <taxon>Bixiavirus BUCT627</taxon>
    </lineage>
</organism>
<reference evidence="1" key="1">
    <citation type="submission" date="2021-06" db="EMBL/GenBank/DDBJ databases">
        <authorList>
            <person name="Tian F."/>
            <person name="Li J."/>
            <person name="Li F."/>
            <person name="Tong Y."/>
        </authorList>
    </citation>
    <scope>NUCLEOTIDE SEQUENCE</scope>
</reference>
<evidence type="ECO:0000313" key="2">
    <source>
        <dbReference type="Proteomes" id="UP000826192"/>
    </source>
</evidence>
<sequence length="102" mass="10917">MMNTENHTVSNSAQMAVYLSQGNQGTPEVICTGIDSNAKHFYCESTMGKGRYVGTRFSDGSAVSASGHTGALVEYLGVFAAEWEPEPEVTKPAPQGWDEVQA</sequence>
<protein>
    <submittedName>
        <fullName evidence="1">Uncharacterized protein</fullName>
    </submittedName>
</protein>